<evidence type="ECO:0000256" key="9">
    <source>
        <dbReference type="ARBA" id="ARBA00022786"/>
    </source>
</evidence>
<feature type="transmembrane region" description="Helical" evidence="14">
    <location>
        <begin position="493"/>
        <end position="516"/>
    </location>
</feature>
<feature type="region of interest" description="Disordered" evidence="13">
    <location>
        <begin position="221"/>
        <end position="241"/>
    </location>
</feature>
<dbReference type="GO" id="GO:0061630">
    <property type="term" value="F:ubiquitin protein ligase activity"/>
    <property type="evidence" value="ECO:0007669"/>
    <property type="project" value="UniProtKB-EC"/>
</dbReference>
<evidence type="ECO:0000256" key="12">
    <source>
        <dbReference type="ARBA" id="ARBA00023136"/>
    </source>
</evidence>
<dbReference type="PROSITE" id="PS51292">
    <property type="entry name" value="ZF_RING_CH"/>
    <property type="match status" value="1"/>
</dbReference>
<evidence type="ECO:0000256" key="14">
    <source>
        <dbReference type="SAM" id="Phobius"/>
    </source>
</evidence>
<feature type="region of interest" description="Disordered" evidence="13">
    <location>
        <begin position="169"/>
        <end position="198"/>
    </location>
</feature>
<evidence type="ECO:0000256" key="3">
    <source>
        <dbReference type="ARBA" id="ARBA00004906"/>
    </source>
</evidence>
<evidence type="ECO:0000256" key="11">
    <source>
        <dbReference type="ARBA" id="ARBA00022989"/>
    </source>
</evidence>
<evidence type="ECO:0000256" key="5">
    <source>
        <dbReference type="ARBA" id="ARBA00022679"/>
    </source>
</evidence>
<dbReference type="CDD" id="cd16702">
    <property type="entry name" value="RING_CH-C4HC3_MARCH6"/>
    <property type="match status" value="1"/>
</dbReference>
<feature type="transmembrane region" description="Helical" evidence="14">
    <location>
        <begin position="557"/>
        <end position="576"/>
    </location>
</feature>
<dbReference type="Pfam" id="PF23113">
    <property type="entry name" value="MARCHF6_C"/>
    <property type="match status" value="1"/>
</dbReference>
<dbReference type="GO" id="GO:0005789">
    <property type="term" value="C:endoplasmic reticulum membrane"/>
    <property type="evidence" value="ECO:0007669"/>
    <property type="project" value="TreeGrafter"/>
</dbReference>
<dbReference type="OMA" id="WLHYSLV"/>
<dbReference type="EC" id="2.3.2.27" evidence="4"/>
<feature type="transmembrane region" description="Helical" evidence="14">
    <location>
        <begin position="644"/>
        <end position="665"/>
    </location>
</feature>
<dbReference type="FunFam" id="3.30.40.10:FF:000287">
    <property type="entry name" value="RING finger membrane protein"/>
    <property type="match status" value="1"/>
</dbReference>
<evidence type="ECO:0000256" key="13">
    <source>
        <dbReference type="SAM" id="MobiDB-lite"/>
    </source>
</evidence>
<feature type="transmembrane region" description="Helical" evidence="14">
    <location>
        <begin position="760"/>
        <end position="782"/>
    </location>
</feature>
<keyword evidence="11 14" id="KW-1133">Transmembrane helix</keyword>
<feature type="transmembrane region" description="Helical" evidence="14">
    <location>
        <begin position="726"/>
        <end position="754"/>
    </location>
</feature>
<feature type="transmembrane region" description="Helical" evidence="14">
    <location>
        <begin position="883"/>
        <end position="900"/>
    </location>
</feature>
<dbReference type="OrthoDB" id="1108038at2759"/>
<feature type="transmembrane region" description="Helical" evidence="14">
    <location>
        <begin position="92"/>
        <end position="118"/>
    </location>
</feature>
<feature type="transmembrane region" description="Helical" evidence="14">
    <location>
        <begin position="130"/>
        <end position="155"/>
    </location>
</feature>
<dbReference type="InterPro" id="IPR056521">
    <property type="entry name" value="MARCHF6-like_C"/>
</dbReference>
<dbReference type="KEGG" id="dfa:DFA_00932"/>
<feature type="region of interest" description="Disordered" evidence="13">
    <location>
        <begin position="799"/>
        <end position="819"/>
    </location>
</feature>
<evidence type="ECO:0000256" key="8">
    <source>
        <dbReference type="ARBA" id="ARBA00022771"/>
    </source>
</evidence>
<keyword evidence="12 14" id="KW-0472">Membrane</keyword>
<keyword evidence="10" id="KW-0862">Zinc</keyword>
<feature type="transmembrane region" description="Helical" evidence="14">
    <location>
        <begin position="435"/>
        <end position="454"/>
    </location>
</feature>
<feature type="region of interest" description="Disordered" evidence="13">
    <location>
        <begin position="587"/>
        <end position="632"/>
    </location>
</feature>
<dbReference type="Gene3D" id="3.30.40.10">
    <property type="entry name" value="Zinc/RING finger domain, C3HC4 (zinc finger)"/>
    <property type="match status" value="1"/>
</dbReference>
<dbReference type="AlphaFoldDB" id="F4PUP0"/>
<feature type="transmembrane region" description="Helical" evidence="14">
    <location>
        <begin position="352"/>
        <end position="371"/>
    </location>
</feature>
<name>F4PUP0_CACFS</name>
<dbReference type="SUPFAM" id="SSF57850">
    <property type="entry name" value="RING/U-box"/>
    <property type="match status" value="1"/>
</dbReference>
<feature type="compositionally biased region" description="Pro residues" evidence="13">
    <location>
        <begin position="226"/>
        <end position="235"/>
    </location>
</feature>
<evidence type="ECO:0000256" key="10">
    <source>
        <dbReference type="ARBA" id="ARBA00022833"/>
    </source>
</evidence>
<keyword evidence="8" id="KW-0863">Zinc-finger</keyword>
<feature type="transmembrane region" description="Helical" evidence="14">
    <location>
        <begin position="685"/>
        <end position="706"/>
    </location>
</feature>
<keyword evidence="7" id="KW-0479">Metal-binding</keyword>
<gene>
    <name evidence="16" type="ORF">DFA_00932</name>
</gene>
<dbReference type="PANTHER" id="PTHR13145">
    <property type="entry name" value="SSM4 PROTEIN"/>
    <property type="match status" value="1"/>
</dbReference>
<dbReference type="Pfam" id="PF12906">
    <property type="entry name" value="RINGv"/>
    <property type="match status" value="1"/>
</dbReference>
<feature type="compositionally biased region" description="Acidic residues" evidence="13">
    <location>
        <begin position="179"/>
        <end position="198"/>
    </location>
</feature>
<protein>
    <recommendedName>
        <fullName evidence="4">RING-type E3 ubiquitin transferase</fullName>
        <ecNumber evidence="4">2.3.2.27</ecNumber>
    </recommendedName>
</protein>
<keyword evidence="17" id="KW-1185">Reference proteome</keyword>
<dbReference type="Proteomes" id="UP000007797">
    <property type="component" value="Unassembled WGS sequence"/>
</dbReference>
<evidence type="ECO:0000256" key="4">
    <source>
        <dbReference type="ARBA" id="ARBA00012483"/>
    </source>
</evidence>
<comment type="subcellular location">
    <subcellularLocation>
        <location evidence="2">Membrane</location>
        <topology evidence="2">Multi-pass membrane protein</topology>
    </subcellularLocation>
</comment>
<comment type="pathway">
    <text evidence="3">Protein modification; protein ubiquitination.</text>
</comment>
<dbReference type="EMBL" id="GL883010">
    <property type="protein sequence ID" value="EGG21059.1"/>
    <property type="molecule type" value="Genomic_DNA"/>
</dbReference>
<sequence length="935" mass="107954">MNEEEDICRVCRNGSTPDNQLSYPCKCSGSIKFIHQDCLLEWIKHSKSSSCELCGYPFRFTPIYSDNTPDILPFKELSVEVLKRSFKFLKRFARISFSFMCFLVMIPALTCITFHLFFGMSTKKMLPYTIFNSFLIGVTLYFFIIATSFLSYIFLTFLNGKLIELEIEEPTTTEQEQQVQDDDEEDEEEDDDDDDDTEEDILYDQDHIFDNGLEQQMNQQPAIPAHIPPPPPPAPQQQQQGEVRHIFRIPGVIEILGVQQQDIPLNPEAVLENNNIVVNEHDDGDDIETLIGLRGPISDVILRTASFAIYNFIFLLIFLYLPFQIGKQAILVISQIDTGIGGFKLSQLTEGIINLFIGYSSLALVSLYILSECIKHKIAYKISRLLYSFIKISMIFFIELGIIPFLFGVALDLLTLPLFGGNLESRMNSFTNNKIQYILTRLAFGLFSIIGISSSSRVLHQIFRPEVIWFLKDSADPDFSLVKFLIKAKLHHIFFNISMAFLTYVIIGFLIIFLPLKVLSFVPDLLPMDFGDIFNKLGTDICLIVSTSYFPRFHPQFTFNSFIKTTFTFFVTKLGLDDYMLIRKPTTTNTTNNTTEPVQQPEYNYQPPDQQPEQQQQPEQPQPQQQQQQSQPEYIKPNNYGYKVIIFMVFCWFELFCASLLALSIPVSIGRYLFSLVQFTYHNDTVSLFVGLAVLWLVTKGISTIFSGRTSVDHFFSKIPNVLKLVLMIAIFTVALPLLIGLVFELVVIIPLIANYDESYYIFVIDLFNIWGIGVLLLNFWYQWITSRAPMNNIRNRRPPEDELIPHQNGEQDQQGDGDRWMDRFNQLKRNGFMGIDLWFSLQKIVFPIVYFLLKLLTVPYFISKGVVPFFGGSPILENITFIYGYPVFVFLLASEILYFKLKKSVIHFHNIIRDDRYLIGKHLHNLEQQRQQHH</sequence>
<evidence type="ECO:0000256" key="7">
    <source>
        <dbReference type="ARBA" id="ARBA00022723"/>
    </source>
</evidence>
<dbReference type="InterPro" id="IPR011016">
    <property type="entry name" value="Znf_RING-CH"/>
</dbReference>
<keyword evidence="6 14" id="KW-0812">Transmembrane</keyword>
<evidence type="ECO:0000313" key="16">
    <source>
        <dbReference type="EMBL" id="EGG21059.1"/>
    </source>
</evidence>
<comment type="catalytic activity">
    <reaction evidence="1">
        <text>S-ubiquitinyl-[E2 ubiquitin-conjugating enzyme]-L-cysteine + [acceptor protein]-L-lysine = [E2 ubiquitin-conjugating enzyme]-L-cysteine + N(6)-ubiquitinyl-[acceptor protein]-L-lysine.</text>
        <dbReference type="EC" id="2.3.2.27"/>
    </reaction>
</comment>
<evidence type="ECO:0000313" key="17">
    <source>
        <dbReference type="Proteomes" id="UP000007797"/>
    </source>
</evidence>
<feature type="transmembrane region" description="Helical" evidence="14">
    <location>
        <begin position="392"/>
        <end position="415"/>
    </location>
</feature>
<dbReference type="SMART" id="SM00744">
    <property type="entry name" value="RINGv"/>
    <property type="match status" value="1"/>
</dbReference>
<dbReference type="GeneID" id="14872934"/>
<dbReference type="GO" id="GO:0036503">
    <property type="term" value="P:ERAD pathway"/>
    <property type="evidence" value="ECO:0007669"/>
    <property type="project" value="TreeGrafter"/>
</dbReference>
<proteinExistence type="predicted"/>
<evidence type="ECO:0000256" key="1">
    <source>
        <dbReference type="ARBA" id="ARBA00000900"/>
    </source>
</evidence>
<feature type="transmembrane region" description="Helical" evidence="14">
    <location>
        <begin position="300"/>
        <end position="321"/>
    </location>
</feature>
<dbReference type="PANTHER" id="PTHR13145:SF0">
    <property type="entry name" value="E3 UBIQUITIN-PROTEIN LIGASE MARCHF6"/>
    <property type="match status" value="1"/>
</dbReference>
<feature type="domain" description="RING-CH-type" evidence="15">
    <location>
        <begin position="1"/>
        <end position="61"/>
    </location>
</feature>
<reference evidence="17" key="1">
    <citation type="journal article" date="2011" name="Genome Res.">
        <title>Phylogeny-wide analysis of social amoeba genomes highlights ancient origins for complex intercellular communication.</title>
        <authorList>
            <person name="Heidel A.J."/>
            <person name="Lawal H.M."/>
            <person name="Felder M."/>
            <person name="Schilde C."/>
            <person name="Helps N.R."/>
            <person name="Tunggal B."/>
            <person name="Rivero F."/>
            <person name="John U."/>
            <person name="Schleicher M."/>
            <person name="Eichinger L."/>
            <person name="Platzer M."/>
            <person name="Noegel A.A."/>
            <person name="Schaap P."/>
            <person name="Gloeckner G."/>
        </authorList>
    </citation>
    <scope>NUCLEOTIDE SEQUENCE [LARGE SCALE GENOMIC DNA]</scope>
    <source>
        <strain evidence="17">SH3</strain>
    </source>
</reference>
<dbReference type="RefSeq" id="XP_004358909.1">
    <property type="nucleotide sequence ID" value="XM_004358852.1"/>
</dbReference>
<evidence type="ECO:0000256" key="2">
    <source>
        <dbReference type="ARBA" id="ARBA00004141"/>
    </source>
</evidence>
<evidence type="ECO:0000259" key="15">
    <source>
        <dbReference type="PROSITE" id="PS51292"/>
    </source>
</evidence>
<feature type="transmembrane region" description="Helical" evidence="14">
    <location>
        <begin position="845"/>
        <end position="863"/>
    </location>
</feature>
<accession>F4PUP0</accession>
<organism evidence="16 17">
    <name type="scientific">Cavenderia fasciculata</name>
    <name type="common">Slime mold</name>
    <name type="synonym">Dictyostelium fasciculatum</name>
    <dbReference type="NCBI Taxonomy" id="261658"/>
    <lineage>
        <taxon>Eukaryota</taxon>
        <taxon>Amoebozoa</taxon>
        <taxon>Evosea</taxon>
        <taxon>Eumycetozoa</taxon>
        <taxon>Dictyostelia</taxon>
        <taxon>Acytosteliales</taxon>
        <taxon>Cavenderiaceae</taxon>
        <taxon>Cavenderia</taxon>
    </lineage>
</organism>
<evidence type="ECO:0000256" key="6">
    <source>
        <dbReference type="ARBA" id="ARBA00022692"/>
    </source>
</evidence>
<dbReference type="GO" id="GO:0008270">
    <property type="term" value="F:zinc ion binding"/>
    <property type="evidence" value="ECO:0007669"/>
    <property type="project" value="UniProtKB-KW"/>
</dbReference>
<dbReference type="STRING" id="1054147.F4PUP0"/>
<keyword evidence="9" id="KW-0833">Ubl conjugation pathway</keyword>
<dbReference type="InterPro" id="IPR013083">
    <property type="entry name" value="Znf_RING/FYVE/PHD"/>
</dbReference>
<keyword evidence="5" id="KW-0808">Transferase</keyword>